<protein>
    <submittedName>
        <fullName evidence="3">GlcNAc-PI de-N-acetylase</fullName>
    </submittedName>
</protein>
<dbReference type="EMBL" id="BOOH01000038">
    <property type="protein sequence ID" value="GIH78211.1"/>
    <property type="molecule type" value="Genomic_DNA"/>
</dbReference>
<sequence length="263" mass="27837">MTTTPPPTPARAGVTAPPAAPAVQPGDLVPLPVDWERALAIVAHPDDLEYGAAGAVAAWSVAGKQVAYLLATRGEAGIDGMDPEQCAKVREAEQRDSAAIVGVTSVEFLDHPDGLIEYGPRLRRDLAAAIRRHRPHLVLTFNHHDTWPGPRWNTPDHRATGRAALDAIGDAGNRHLFADLGLPPWNGVRYAAVAGSPHATHAVDITATLEVAIASLEAHRAYLDGLGPGNWMADARGLLTTMAEQAGQRFGGRPAVAFELLLT</sequence>
<organism evidence="3 4">
    <name type="scientific">Planobispora longispora</name>
    <dbReference type="NCBI Taxonomy" id="28887"/>
    <lineage>
        <taxon>Bacteria</taxon>
        <taxon>Bacillati</taxon>
        <taxon>Actinomycetota</taxon>
        <taxon>Actinomycetes</taxon>
        <taxon>Streptosporangiales</taxon>
        <taxon>Streptosporangiaceae</taxon>
        <taxon>Planobispora</taxon>
    </lineage>
</organism>
<evidence type="ECO:0000313" key="4">
    <source>
        <dbReference type="Proteomes" id="UP000616724"/>
    </source>
</evidence>
<proteinExistence type="predicted"/>
<dbReference type="AlphaFoldDB" id="A0A8J3W7V9"/>
<gene>
    <name evidence="3" type="ORF">Plo01_46400</name>
</gene>
<keyword evidence="4" id="KW-1185">Reference proteome</keyword>
<dbReference type="Proteomes" id="UP000616724">
    <property type="component" value="Unassembled WGS sequence"/>
</dbReference>
<dbReference type="RefSeq" id="WP_203892741.1">
    <property type="nucleotide sequence ID" value="NZ_BOOH01000038.1"/>
</dbReference>
<comment type="caution">
    <text evidence="3">The sequence shown here is derived from an EMBL/GenBank/DDBJ whole genome shotgun (WGS) entry which is preliminary data.</text>
</comment>
<evidence type="ECO:0000256" key="2">
    <source>
        <dbReference type="SAM" id="MobiDB-lite"/>
    </source>
</evidence>
<feature type="region of interest" description="Disordered" evidence="2">
    <location>
        <begin position="1"/>
        <end position="25"/>
    </location>
</feature>
<reference evidence="3 4" key="1">
    <citation type="submission" date="2021-01" db="EMBL/GenBank/DDBJ databases">
        <title>Whole genome shotgun sequence of Planobispora longispora NBRC 13918.</title>
        <authorList>
            <person name="Komaki H."/>
            <person name="Tamura T."/>
        </authorList>
    </citation>
    <scope>NUCLEOTIDE SEQUENCE [LARGE SCALE GENOMIC DNA]</scope>
    <source>
        <strain evidence="3 4">NBRC 13918</strain>
    </source>
</reference>
<dbReference type="Pfam" id="PF02585">
    <property type="entry name" value="PIG-L"/>
    <property type="match status" value="1"/>
</dbReference>
<keyword evidence="1" id="KW-0862">Zinc</keyword>
<dbReference type="GO" id="GO:0016137">
    <property type="term" value="P:glycoside metabolic process"/>
    <property type="evidence" value="ECO:0007669"/>
    <property type="project" value="UniProtKB-ARBA"/>
</dbReference>
<dbReference type="SUPFAM" id="SSF102588">
    <property type="entry name" value="LmbE-like"/>
    <property type="match status" value="1"/>
</dbReference>
<dbReference type="PANTHER" id="PTHR12993:SF28">
    <property type="entry name" value="LMBE FAMILY PROTEIN"/>
    <property type="match status" value="1"/>
</dbReference>
<dbReference type="GO" id="GO:0016811">
    <property type="term" value="F:hydrolase activity, acting on carbon-nitrogen (but not peptide) bonds, in linear amides"/>
    <property type="evidence" value="ECO:0007669"/>
    <property type="project" value="TreeGrafter"/>
</dbReference>
<accession>A0A8J3W7V9</accession>
<dbReference type="Gene3D" id="3.40.50.10320">
    <property type="entry name" value="LmbE-like"/>
    <property type="match status" value="1"/>
</dbReference>
<dbReference type="InterPro" id="IPR003737">
    <property type="entry name" value="GlcNAc_PI_deacetylase-related"/>
</dbReference>
<dbReference type="PANTHER" id="PTHR12993">
    <property type="entry name" value="N-ACETYLGLUCOSAMINYL-PHOSPHATIDYLINOSITOL DE-N-ACETYLASE-RELATED"/>
    <property type="match status" value="1"/>
</dbReference>
<name>A0A8J3W7V9_9ACTN</name>
<dbReference type="InterPro" id="IPR024078">
    <property type="entry name" value="LmbE-like_dom_sf"/>
</dbReference>
<evidence type="ECO:0000256" key="1">
    <source>
        <dbReference type="ARBA" id="ARBA00022833"/>
    </source>
</evidence>
<evidence type="ECO:0000313" key="3">
    <source>
        <dbReference type="EMBL" id="GIH78211.1"/>
    </source>
</evidence>